<dbReference type="PROSITE" id="PS51900">
    <property type="entry name" value="CB"/>
    <property type="match status" value="1"/>
</dbReference>
<dbReference type="GO" id="GO:0003677">
    <property type="term" value="F:DNA binding"/>
    <property type="evidence" value="ECO:0007669"/>
    <property type="project" value="UniProtKB-UniRule"/>
</dbReference>
<sequence length="464" mass="52626">MRKHGKSPESTQKLRNFNALKSKSDSYPQANKSVIVGNPFASVFGDDAMDNARSKRIGRTTGKSKHRSMFGELLRQAQIPVDKQKISVPAKPVESIFWDSELPGFGVRAYATGRRVYFVQYRERGRTRRRTIAAVEEIEARTARRRARKILSEVSIGLGVEDPFKVVTDTSAMRFADLVPLYLAAEERRWKESTRRTTRRMIDKIFVPEFGATAVCDINREMVLNWFDNMSDRPGLANRGMPVLSGMMKFAETLKLRPRQSNPCRNITRYKANNRIRFLSIDELARLGETLDHFEDEHPEACNVIRLLLLTGARSDEIEGLEPDEVDDGFFHLKDSKTGPRPVYIGTATQAVINRVPINQRAPWIFKKADSSEHFEMPQFVWNAIRKRARLEDFRLHDLRHTFASYAVMNGVSMPTISRLLGHGVLESTERYAHLSDSSVRAAAGRVVGHMARATGFEAKGAGK</sequence>
<keyword evidence="4" id="KW-0233">DNA recombination</keyword>
<keyword evidence="9" id="KW-1185">Reference proteome</keyword>
<dbReference type="InterPro" id="IPR044068">
    <property type="entry name" value="CB"/>
</dbReference>
<dbReference type="Gene3D" id="1.10.150.130">
    <property type="match status" value="1"/>
</dbReference>
<evidence type="ECO:0000256" key="5">
    <source>
        <dbReference type="PROSITE-ProRule" id="PRU01248"/>
    </source>
</evidence>
<proteinExistence type="inferred from homology"/>
<gene>
    <name evidence="8" type="ORF">F3168_14895</name>
</gene>
<dbReference type="PROSITE" id="PS51898">
    <property type="entry name" value="TYR_RECOMBINASE"/>
    <property type="match status" value="1"/>
</dbReference>
<evidence type="ECO:0000256" key="3">
    <source>
        <dbReference type="ARBA" id="ARBA00023125"/>
    </source>
</evidence>
<feature type="domain" description="Tyr recombinase" evidence="6">
    <location>
        <begin position="274"/>
        <end position="445"/>
    </location>
</feature>
<organism evidence="8 9">
    <name type="scientific">Sandarakinorhabdus fusca</name>
    <dbReference type="NCBI Taxonomy" id="1439888"/>
    <lineage>
        <taxon>Bacteria</taxon>
        <taxon>Pseudomonadati</taxon>
        <taxon>Pseudomonadota</taxon>
        <taxon>Alphaproteobacteria</taxon>
        <taxon>Sphingomonadales</taxon>
        <taxon>Sphingosinicellaceae</taxon>
        <taxon>Sandarakinorhabdus</taxon>
    </lineage>
</organism>
<dbReference type="InterPro" id="IPR011010">
    <property type="entry name" value="DNA_brk_join_enz"/>
</dbReference>
<evidence type="ECO:0000256" key="2">
    <source>
        <dbReference type="ARBA" id="ARBA00022908"/>
    </source>
</evidence>
<dbReference type="PANTHER" id="PTHR30629">
    <property type="entry name" value="PROPHAGE INTEGRASE"/>
    <property type="match status" value="1"/>
</dbReference>
<dbReference type="GO" id="GO:0015074">
    <property type="term" value="P:DNA integration"/>
    <property type="evidence" value="ECO:0007669"/>
    <property type="project" value="UniProtKB-KW"/>
</dbReference>
<protein>
    <submittedName>
        <fullName evidence="8">Tyrosine-type recombinase/integrase</fullName>
    </submittedName>
</protein>
<dbReference type="CDD" id="cd00796">
    <property type="entry name" value="INT_Rci_Hp1_C"/>
    <property type="match status" value="1"/>
</dbReference>
<accession>A0A7C9KJS9</accession>
<reference evidence="8 9" key="1">
    <citation type="submission" date="2019-09" db="EMBL/GenBank/DDBJ databases">
        <title>Polymorphobacter sp. isolated from a lake in China.</title>
        <authorList>
            <person name="Liu Z."/>
        </authorList>
    </citation>
    <scope>NUCLEOTIDE SEQUENCE [LARGE SCALE GENOMIC DNA]</scope>
    <source>
        <strain evidence="8 9">D40P</strain>
    </source>
</reference>
<evidence type="ECO:0000256" key="1">
    <source>
        <dbReference type="ARBA" id="ARBA00008857"/>
    </source>
</evidence>
<keyword evidence="2" id="KW-0229">DNA integration</keyword>
<evidence type="ECO:0000259" key="7">
    <source>
        <dbReference type="PROSITE" id="PS51900"/>
    </source>
</evidence>
<dbReference type="InterPro" id="IPR050808">
    <property type="entry name" value="Phage_Integrase"/>
</dbReference>
<dbReference type="RefSeq" id="WP_152579004.1">
    <property type="nucleotide sequence ID" value="NZ_JAATJI010000001.1"/>
</dbReference>
<dbReference type="OrthoDB" id="5464621at2"/>
<feature type="domain" description="Core-binding (CB)" evidence="7">
    <location>
        <begin position="170"/>
        <end position="252"/>
    </location>
</feature>
<evidence type="ECO:0000259" key="6">
    <source>
        <dbReference type="PROSITE" id="PS51898"/>
    </source>
</evidence>
<dbReference type="InterPro" id="IPR002104">
    <property type="entry name" value="Integrase_catalytic"/>
</dbReference>
<name>A0A7C9KJS9_9SPHN</name>
<dbReference type="InterPro" id="IPR010998">
    <property type="entry name" value="Integrase_recombinase_N"/>
</dbReference>
<dbReference type="Proteomes" id="UP000481327">
    <property type="component" value="Unassembled WGS sequence"/>
</dbReference>
<dbReference type="GO" id="GO:0006310">
    <property type="term" value="P:DNA recombination"/>
    <property type="evidence" value="ECO:0007669"/>
    <property type="project" value="UniProtKB-KW"/>
</dbReference>
<dbReference type="InterPro" id="IPR013762">
    <property type="entry name" value="Integrase-like_cat_sf"/>
</dbReference>
<evidence type="ECO:0000313" key="9">
    <source>
        <dbReference type="Proteomes" id="UP000481327"/>
    </source>
</evidence>
<dbReference type="EMBL" id="WIOL01000007">
    <property type="protein sequence ID" value="MQT18540.1"/>
    <property type="molecule type" value="Genomic_DNA"/>
</dbReference>
<dbReference type="Gene3D" id="3.30.160.390">
    <property type="entry name" value="Integrase, DNA-binding domain"/>
    <property type="match status" value="1"/>
</dbReference>
<comment type="similarity">
    <text evidence="1">Belongs to the 'phage' integrase family.</text>
</comment>
<evidence type="ECO:0000256" key="4">
    <source>
        <dbReference type="ARBA" id="ARBA00023172"/>
    </source>
</evidence>
<evidence type="ECO:0000313" key="8">
    <source>
        <dbReference type="EMBL" id="MQT18540.1"/>
    </source>
</evidence>
<keyword evidence="3 5" id="KW-0238">DNA-binding</keyword>
<dbReference type="Gene3D" id="1.10.443.10">
    <property type="entry name" value="Intergrase catalytic core"/>
    <property type="match status" value="1"/>
</dbReference>
<dbReference type="AlphaFoldDB" id="A0A7C9KJS9"/>
<dbReference type="Pfam" id="PF00589">
    <property type="entry name" value="Phage_integrase"/>
    <property type="match status" value="1"/>
</dbReference>
<dbReference type="SUPFAM" id="SSF56349">
    <property type="entry name" value="DNA breaking-rejoining enzymes"/>
    <property type="match status" value="1"/>
</dbReference>
<dbReference type="PANTHER" id="PTHR30629:SF2">
    <property type="entry name" value="PROPHAGE INTEGRASE INTS-RELATED"/>
    <property type="match status" value="1"/>
</dbReference>
<dbReference type="InterPro" id="IPR038488">
    <property type="entry name" value="Integrase_DNA-bd_sf"/>
</dbReference>
<comment type="caution">
    <text evidence="8">The sequence shown here is derived from an EMBL/GenBank/DDBJ whole genome shotgun (WGS) entry which is preliminary data.</text>
</comment>